<feature type="domain" description="Ig-like" evidence="2">
    <location>
        <begin position="461"/>
        <end position="537"/>
    </location>
</feature>
<feature type="transmembrane region" description="Helical" evidence="1">
    <location>
        <begin position="676"/>
        <end position="702"/>
    </location>
</feature>
<keyword evidence="1" id="KW-0812">Transmembrane</keyword>
<gene>
    <name evidence="3" type="ORF">QQF64_026109</name>
</gene>
<dbReference type="InterPro" id="IPR007110">
    <property type="entry name" value="Ig-like_dom"/>
</dbReference>
<dbReference type="PANTHER" id="PTHR11422">
    <property type="entry name" value="T-CELL SURFACE GLYCOPROTEIN CD4"/>
    <property type="match status" value="1"/>
</dbReference>
<sequence>ISGVDDVHVFISSGENVRLPCYNALHDCKSTTIWTYNRFRHSSAVELIYLGIKKKDTESHERLSLGSDCSLNIKNITKEDYGLYICQQYVNEQLQGADSHVYLHVLHVSSSSSQTEISAGSSVSLSCQLYSYSSAGGSCDDWIRYEGIDLLWVNQAGDKLKISDSRYQISAPGHCIITLTTTLLNEDDNREWRCEVTHRNQLKTSATYTVKISAQDKTTTAVNPVHITKSQDHKTKGISGVNDAHVFISSGENISLPCNNALHDCRSTTWYYNRISNSSAVELINSGIKKKDTESHERLSLGSDCSLNIKNITKEDYGYYICQQYVNGQQPRTDARVYLHVLHVSSSSSQTEISAGSSVSLSCQLFSYSSAGVSCGDSGRSQGIDLLWVNQAGDKLKISDSRYQISAPGHCIITLTTTLLNEDDNREWRCEVTQGDQVKTSATYTVKISGISGVDDVHVFISSGENVRLPCNNALHDCRSTTWIYYNRFSHSAAVELIALGIKRKDTESHERLSLGSDCSLNIKNITKEDSGSYSCRQYVNGQLQGDGARVYLHVLHVSSSSSQTEISAGSSVSLSCQLYSLYGVSCGDYSGHSQGTDLLWVNQAGDKLKISDSRYQISAPGHCIITLTTTLLNEDDNREWRCEVTQGDQVKTSVTYTVKISDKTTTAVNPIAGSLFRVIVIIVEFAVFAAPTVILLQIICVRRA</sequence>
<proteinExistence type="predicted"/>
<dbReference type="PANTHER" id="PTHR11422:SF5">
    <property type="entry name" value="DIVERSE IMMUNOGLOBULIN DOMAIN-CONTAINING PROTEIN 1.1 ISOFORM X1-RELATED"/>
    <property type="match status" value="1"/>
</dbReference>
<dbReference type="EMBL" id="JAYMGO010000003">
    <property type="protein sequence ID" value="KAL1279436.1"/>
    <property type="molecule type" value="Genomic_DNA"/>
</dbReference>
<name>A0ABR3NRM7_9TELE</name>
<feature type="domain" description="Ig-like" evidence="2">
    <location>
        <begin position="106"/>
        <end position="213"/>
    </location>
</feature>
<evidence type="ECO:0000259" key="2">
    <source>
        <dbReference type="PROSITE" id="PS50835"/>
    </source>
</evidence>
<dbReference type="Proteomes" id="UP001558613">
    <property type="component" value="Unassembled WGS sequence"/>
</dbReference>
<dbReference type="InterPro" id="IPR013106">
    <property type="entry name" value="Ig_V-set"/>
</dbReference>
<comment type="caution">
    <text evidence="3">The sequence shown here is derived from an EMBL/GenBank/DDBJ whole genome shotgun (WGS) entry which is preliminary data.</text>
</comment>
<feature type="domain" description="Ig-like" evidence="2">
    <location>
        <begin position="556"/>
        <end position="656"/>
    </location>
</feature>
<dbReference type="SMART" id="SM00409">
    <property type="entry name" value="IG"/>
    <property type="match status" value="6"/>
</dbReference>
<organism evidence="3 4">
    <name type="scientific">Cirrhinus molitorella</name>
    <name type="common">mud carp</name>
    <dbReference type="NCBI Taxonomy" id="172907"/>
    <lineage>
        <taxon>Eukaryota</taxon>
        <taxon>Metazoa</taxon>
        <taxon>Chordata</taxon>
        <taxon>Craniata</taxon>
        <taxon>Vertebrata</taxon>
        <taxon>Euteleostomi</taxon>
        <taxon>Actinopterygii</taxon>
        <taxon>Neopterygii</taxon>
        <taxon>Teleostei</taxon>
        <taxon>Ostariophysi</taxon>
        <taxon>Cypriniformes</taxon>
        <taxon>Cyprinidae</taxon>
        <taxon>Labeoninae</taxon>
        <taxon>Labeonini</taxon>
        <taxon>Cirrhinus</taxon>
    </lineage>
</organism>
<dbReference type="InterPro" id="IPR003598">
    <property type="entry name" value="Ig_sub2"/>
</dbReference>
<dbReference type="InterPro" id="IPR003599">
    <property type="entry name" value="Ig_sub"/>
</dbReference>
<feature type="domain" description="Ig-like" evidence="2">
    <location>
        <begin position="224"/>
        <end position="323"/>
    </location>
</feature>
<feature type="domain" description="Ig-like" evidence="2">
    <location>
        <begin position="1"/>
        <end position="87"/>
    </location>
</feature>
<dbReference type="PROSITE" id="PS50835">
    <property type="entry name" value="IG_LIKE"/>
    <property type="match status" value="6"/>
</dbReference>
<dbReference type="Pfam" id="PF07686">
    <property type="entry name" value="V-set"/>
    <property type="match status" value="3"/>
</dbReference>
<evidence type="ECO:0000313" key="3">
    <source>
        <dbReference type="EMBL" id="KAL1279436.1"/>
    </source>
</evidence>
<keyword evidence="4" id="KW-1185">Reference proteome</keyword>
<dbReference type="InterPro" id="IPR036179">
    <property type="entry name" value="Ig-like_dom_sf"/>
</dbReference>
<feature type="domain" description="Ig-like" evidence="2">
    <location>
        <begin position="331"/>
        <end position="449"/>
    </location>
</feature>
<keyword evidence="1" id="KW-0472">Membrane</keyword>
<keyword evidence="1" id="KW-1133">Transmembrane helix</keyword>
<dbReference type="Gene3D" id="2.60.40.10">
    <property type="entry name" value="Immunoglobulins"/>
    <property type="match status" value="6"/>
</dbReference>
<dbReference type="SMART" id="SM00408">
    <property type="entry name" value="IGc2"/>
    <property type="match status" value="3"/>
</dbReference>
<dbReference type="SUPFAM" id="SSF48726">
    <property type="entry name" value="Immunoglobulin"/>
    <property type="match status" value="4"/>
</dbReference>
<accession>A0ABR3NRM7</accession>
<dbReference type="InterPro" id="IPR013783">
    <property type="entry name" value="Ig-like_fold"/>
</dbReference>
<reference evidence="3 4" key="1">
    <citation type="submission" date="2023-09" db="EMBL/GenBank/DDBJ databases">
        <authorList>
            <person name="Wang M."/>
        </authorList>
    </citation>
    <scope>NUCLEOTIDE SEQUENCE [LARGE SCALE GENOMIC DNA]</scope>
    <source>
        <strain evidence="3">GT-2023</strain>
        <tissue evidence="3">Liver</tissue>
    </source>
</reference>
<protein>
    <recommendedName>
        <fullName evidence="2">Ig-like domain-containing protein</fullName>
    </recommendedName>
</protein>
<dbReference type="SMART" id="SM00406">
    <property type="entry name" value="IGv"/>
    <property type="match status" value="3"/>
</dbReference>
<evidence type="ECO:0000256" key="1">
    <source>
        <dbReference type="SAM" id="Phobius"/>
    </source>
</evidence>
<feature type="non-terminal residue" evidence="3">
    <location>
        <position position="705"/>
    </location>
</feature>
<feature type="non-terminal residue" evidence="3">
    <location>
        <position position="1"/>
    </location>
</feature>
<evidence type="ECO:0000313" key="4">
    <source>
        <dbReference type="Proteomes" id="UP001558613"/>
    </source>
</evidence>